<name>A0ABV0P3B5_9TELE</name>
<evidence type="ECO:0008006" key="3">
    <source>
        <dbReference type="Google" id="ProtNLM"/>
    </source>
</evidence>
<keyword evidence="2" id="KW-1185">Reference proteome</keyword>
<dbReference type="EMBL" id="JAHRIO010060220">
    <property type="protein sequence ID" value="MEQ2177626.1"/>
    <property type="molecule type" value="Genomic_DNA"/>
</dbReference>
<evidence type="ECO:0000313" key="2">
    <source>
        <dbReference type="Proteomes" id="UP001476798"/>
    </source>
</evidence>
<organism evidence="1 2">
    <name type="scientific">Goodea atripinnis</name>
    <dbReference type="NCBI Taxonomy" id="208336"/>
    <lineage>
        <taxon>Eukaryota</taxon>
        <taxon>Metazoa</taxon>
        <taxon>Chordata</taxon>
        <taxon>Craniata</taxon>
        <taxon>Vertebrata</taxon>
        <taxon>Euteleostomi</taxon>
        <taxon>Actinopterygii</taxon>
        <taxon>Neopterygii</taxon>
        <taxon>Teleostei</taxon>
        <taxon>Neoteleostei</taxon>
        <taxon>Acanthomorphata</taxon>
        <taxon>Ovalentaria</taxon>
        <taxon>Atherinomorphae</taxon>
        <taxon>Cyprinodontiformes</taxon>
        <taxon>Goodeidae</taxon>
        <taxon>Goodea</taxon>
    </lineage>
</organism>
<sequence length="118" mass="12845">MRNVVNVVIILPAIKGTILDGMFVVHHCSCYILHPVSNAPSLVPVHQQPTAVIDSLVSISWGSLSRLTHNLSKLSEQSNIMAFYVDQLAGLGCRVQEEGGANERSTVPLNHFKINNEG</sequence>
<evidence type="ECO:0000313" key="1">
    <source>
        <dbReference type="EMBL" id="MEQ2177626.1"/>
    </source>
</evidence>
<gene>
    <name evidence="1" type="ORF">GOODEAATRI_005478</name>
</gene>
<protein>
    <recommendedName>
        <fullName evidence="3">Leptin</fullName>
    </recommendedName>
</protein>
<proteinExistence type="predicted"/>
<dbReference type="Proteomes" id="UP001476798">
    <property type="component" value="Unassembled WGS sequence"/>
</dbReference>
<reference evidence="1 2" key="1">
    <citation type="submission" date="2021-06" db="EMBL/GenBank/DDBJ databases">
        <authorList>
            <person name="Palmer J.M."/>
        </authorList>
    </citation>
    <scope>NUCLEOTIDE SEQUENCE [LARGE SCALE GENOMIC DNA]</scope>
    <source>
        <strain evidence="1 2">GA_2019</strain>
        <tissue evidence="1">Muscle</tissue>
    </source>
</reference>
<accession>A0ABV0P3B5</accession>
<comment type="caution">
    <text evidence="1">The sequence shown here is derived from an EMBL/GenBank/DDBJ whole genome shotgun (WGS) entry which is preliminary data.</text>
</comment>